<proteinExistence type="predicted"/>
<dbReference type="Proteomes" id="UP000031397">
    <property type="component" value="Unassembled WGS sequence"/>
</dbReference>
<name>A0A0C1Q422_9LACO</name>
<sequence length="109" mass="13082">MEAIPMNSDVTLAGNEILANIDHLFLRVPRTRYWMMIVNNVFDYEYDWFLSSKKKYQQERSQPLYVISNYDLEFLEAIVNYVGKRNLLTTYYRNFGNLVWPTAQRKIQS</sequence>
<reference evidence="1 2" key="1">
    <citation type="submission" date="2014-06" db="EMBL/GenBank/DDBJ databases">
        <title>Functional and comparative genomic analyses of the Drosophila gut microbiota identify candidate symbiosis factors.</title>
        <authorList>
            <person name="Newell P.D."/>
            <person name="Chaston J.M."/>
            <person name="Douglas A.E."/>
        </authorList>
    </citation>
    <scope>NUCLEOTIDE SEQUENCE [LARGE SCALE GENOMIC DNA]</scope>
    <source>
        <strain evidence="1 2">DmCS_002</strain>
    </source>
</reference>
<dbReference type="PATRIC" id="fig|1614.7.peg.87"/>
<evidence type="ECO:0008006" key="3">
    <source>
        <dbReference type="Google" id="ProtNLM"/>
    </source>
</evidence>
<dbReference type="AlphaFoldDB" id="A0A0C1Q422"/>
<organism evidence="1 2">
    <name type="scientific">Fructilactobacillus fructivorans</name>
    <dbReference type="NCBI Taxonomy" id="1614"/>
    <lineage>
        <taxon>Bacteria</taxon>
        <taxon>Bacillati</taxon>
        <taxon>Bacillota</taxon>
        <taxon>Bacilli</taxon>
        <taxon>Lactobacillales</taxon>
        <taxon>Lactobacillaceae</taxon>
        <taxon>Fructilactobacillus</taxon>
    </lineage>
</organism>
<protein>
    <recommendedName>
        <fullName evidence="3">Acetyl-CoA carboxylase</fullName>
    </recommendedName>
</protein>
<evidence type="ECO:0000313" key="2">
    <source>
        <dbReference type="Proteomes" id="UP000031397"/>
    </source>
</evidence>
<dbReference type="EMBL" id="JOJZ01000007">
    <property type="protein sequence ID" value="KID42643.1"/>
    <property type="molecule type" value="Genomic_DNA"/>
</dbReference>
<gene>
    <name evidence="1" type="ORF">LfDm3_0095</name>
</gene>
<comment type="caution">
    <text evidence="1">The sequence shown here is derived from an EMBL/GenBank/DDBJ whole genome shotgun (WGS) entry which is preliminary data.</text>
</comment>
<evidence type="ECO:0000313" key="1">
    <source>
        <dbReference type="EMBL" id="KID42643.1"/>
    </source>
</evidence>
<keyword evidence="2" id="KW-1185">Reference proteome</keyword>
<accession>A0A0C1Q422</accession>